<evidence type="ECO:0000313" key="3">
    <source>
        <dbReference type="Proteomes" id="UP000243985"/>
    </source>
</evidence>
<accession>A0A2T5XY29</accession>
<name>A0A2T5XY29_9FLAO</name>
<dbReference type="SUPFAM" id="SSF88723">
    <property type="entry name" value="PIN domain-like"/>
    <property type="match status" value="1"/>
</dbReference>
<dbReference type="InterPro" id="IPR002716">
    <property type="entry name" value="PIN_dom"/>
</dbReference>
<dbReference type="Proteomes" id="UP000243985">
    <property type="component" value="Unassembled WGS sequence"/>
</dbReference>
<proteinExistence type="predicted"/>
<dbReference type="CDD" id="cd09854">
    <property type="entry name" value="PIN_VapC-like"/>
    <property type="match status" value="1"/>
</dbReference>
<dbReference type="InterPro" id="IPR029060">
    <property type="entry name" value="PIN-like_dom_sf"/>
</dbReference>
<evidence type="ECO:0000259" key="1">
    <source>
        <dbReference type="Pfam" id="PF10130"/>
    </source>
</evidence>
<comment type="caution">
    <text evidence="2">The sequence shown here is derived from an EMBL/GenBank/DDBJ whole genome shotgun (WGS) entry which is preliminary data.</text>
</comment>
<dbReference type="EMBL" id="QBKG01000001">
    <property type="protein sequence ID" value="PTX08385.1"/>
    <property type="molecule type" value="Genomic_DNA"/>
</dbReference>
<organism evidence="2 3">
    <name type="scientific">Capnocytophaga leadbetteri</name>
    <dbReference type="NCBI Taxonomy" id="327575"/>
    <lineage>
        <taxon>Bacteria</taxon>
        <taxon>Pseudomonadati</taxon>
        <taxon>Bacteroidota</taxon>
        <taxon>Flavobacteriia</taxon>
        <taxon>Flavobacteriales</taxon>
        <taxon>Flavobacteriaceae</taxon>
        <taxon>Capnocytophaga</taxon>
    </lineage>
</organism>
<dbReference type="Pfam" id="PF10130">
    <property type="entry name" value="PIN_2"/>
    <property type="match status" value="1"/>
</dbReference>
<gene>
    <name evidence="2" type="ORF">C8P65_10142</name>
</gene>
<reference evidence="2 3" key="1">
    <citation type="submission" date="2018-04" db="EMBL/GenBank/DDBJ databases">
        <title>Genomic Encyclopedia of Archaeal and Bacterial Type Strains, Phase II (KMG-II): from individual species to whole genera.</title>
        <authorList>
            <person name="Goeker M."/>
        </authorList>
    </citation>
    <scope>NUCLEOTIDE SEQUENCE [LARGE SCALE GENOMIC DNA]</scope>
    <source>
        <strain evidence="2 3">DSM 22902</strain>
    </source>
</reference>
<dbReference type="GeneID" id="84579451"/>
<sequence>MIVIADSNIFYSALISPQGITASILRERKKIQFIVPDYLISEVNEHLPNIEAYLGNKKTIKQLRTEFKKLLEGITIISLDNLAKENLVKAQDIVEGVDEDDYPFIALYLQIKHKIWSGDKELKKGLTAKGYGHFFVSTEELKNKLYKKT</sequence>
<dbReference type="RefSeq" id="WP_107780335.1">
    <property type="nucleotide sequence ID" value="NZ_CAUUXC010000003.1"/>
</dbReference>
<dbReference type="AlphaFoldDB" id="A0A2T5XY29"/>
<protein>
    <submittedName>
        <fullName evidence="2">PIN domain-containing protein</fullName>
    </submittedName>
</protein>
<evidence type="ECO:0000313" key="2">
    <source>
        <dbReference type="EMBL" id="PTX08385.1"/>
    </source>
</evidence>
<feature type="domain" description="PIN" evidence="1">
    <location>
        <begin position="5"/>
        <end position="128"/>
    </location>
</feature>